<evidence type="ECO:0008006" key="3">
    <source>
        <dbReference type="Google" id="ProtNLM"/>
    </source>
</evidence>
<gene>
    <name evidence="1" type="ORF">FC96_GL000683</name>
</gene>
<proteinExistence type="predicted"/>
<accession>A0A0R1HUS9</accession>
<dbReference type="EMBL" id="AZCX01000012">
    <property type="protein sequence ID" value="KRK47066.1"/>
    <property type="molecule type" value="Genomic_DNA"/>
</dbReference>
<organism evidence="1 2">
    <name type="scientific">Secundilactobacillus kimchicus JCM 15530</name>
    <dbReference type="NCBI Taxonomy" id="1302272"/>
    <lineage>
        <taxon>Bacteria</taxon>
        <taxon>Bacillati</taxon>
        <taxon>Bacillota</taxon>
        <taxon>Bacilli</taxon>
        <taxon>Lactobacillales</taxon>
        <taxon>Lactobacillaceae</taxon>
        <taxon>Secundilactobacillus</taxon>
    </lineage>
</organism>
<comment type="caution">
    <text evidence="1">The sequence shown here is derived from an EMBL/GenBank/DDBJ whole genome shotgun (WGS) entry which is preliminary data.</text>
</comment>
<dbReference type="PATRIC" id="fig|1302272.5.peg.681"/>
<reference evidence="1 2" key="1">
    <citation type="journal article" date="2015" name="Genome Announc.">
        <title>Expanding the biotechnology potential of lactobacilli through comparative genomics of 213 strains and associated genera.</title>
        <authorList>
            <person name="Sun Z."/>
            <person name="Harris H.M."/>
            <person name="McCann A."/>
            <person name="Guo C."/>
            <person name="Argimon S."/>
            <person name="Zhang W."/>
            <person name="Yang X."/>
            <person name="Jeffery I.B."/>
            <person name="Cooney J.C."/>
            <person name="Kagawa T.F."/>
            <person name="Liu W."/>
            <person name="Song Y."/>
            <person name="Salvetti E."/>
            <person name="Wrobel A."/>
            <person name="Rasinkangas P."/>
            <person name="Parkhill J."/>
            <person name="Rea M.C."/>
            <person name="O'Sullivan O."/>
            <person name="Ritari J."/>
            <person name="Douillard F.P."/>
            <person name="Paul Ross R."/>
            <person name="Yang R."/>
            <person name="Briner A.E."/>
            <person name="Felis G.E."/>
            <person name="de Vos W.M."/>
            <person name="Barrangou R."/>
            <person name="Klaenhammer T.R."/>
            <person name="Caufield P.W."/>
            <person name="Cui Y."/>
            <person name="Zhang H."/>
            <person name="O'Toole P.W."/>
        </authorList>
    </citation>
    <scope>NUCLEOTIDE SEQUENCE [LARGE SCALE GENOMIC DNA]</scope>
    <source>
        <strain evidence="1 2">JCM 15530</strain>
    </source>
</reference>
<dbReference type="OrthoDB" id="2303885at2"/>
<dbReference type="AlphaFoldDB" id="A0A0R1HUS9"/>
<sequence length="68" mass="7406">MPETTKVRKVGNKCVLPIPATISSHVGDVFQVTEQGDGTLVYLPVKSANIFASLAWQKSRLPGRHDQS</sequence>
<name>A0A0R1HUS9_9LACO</name>
<dbReference type="Proteomes" id="UP000050911">
    <property type="component" value="Unassembled WGS sequence"/>
</dbReference>
<evidence type="ECO:0000313" key="1">
    <source>
        <dbReference type="EMBL" id="KRK47066.1"/>
    </source>
</evidence>
<dbReference type="RefSeq" id="WP_055679602.1">
    <property type="nucleotide sequence ID" value="NZ_AZCX01000012.1"/>
</dbReference>
<evidence type="ECO:0000313" key="2">
    <source>
        <dbReference type="Proteomes" id="UP000050911"/>
    </source>
</evidence>
<keyword evidence="2" id="KW-1185">Reference proteome</keyword>
<protein>
    <recommendedName>
        <fullName evidence="3">SpoVT-AbrB domain-containing protein</fullName>
    </recommendedName>
</protein>